<dbReference type="Proteomes" id="UP000664698">
    <property type="component" value="Unassembled WGS sequence"/>
</dbReference>
<evidence type="ECO:0000256" key="1">
    <source>
        <dbReference type="SAM" id="Phobius"/>
    </source>
</evidence>
<name>A0ABS3BML7_9BACT</name>
<protein>
    <recommendedName>
        <fullName evidence="4">Monoheme cytochrome C</fullName>
    </recommendedName>
</protein>
<dbReference type="RefSeq" id="WP_206568342.1">
    <property type="nucleotide sequence ID" value="NZ_JAFKCW010000001.1"/>
</dbReference>
<comment type="caution">
    <text evidence="2">The sequence shown here is derived from an EMBL/GenBank/DDBJ whole genome shotgun (WGS) entry which is preliminary data.</text>
</comment>
<dbReference type="SUPFAM" id="SSF46626">
    <property type="entry name" value="Cytochrome c"/>
    <property type="match status" value="1"/>
</dbReference>
<sequence>MKEKDKNPKTNKPLSNPNTQQLFKGLLVGVAGLVAVLMILLAAVMFFAFYDGSVEPGTAVASDSSIESKLNNEPFNGEVVDGKDVATGLVVGDGFELVRTTCTGCHSSAIILQNRFTREGWKAKIVWMQETQGLWDLGENEPAILDYLATHYSPEPPKGRRVPLRDIQWYELKN</sequence>
<keyword evidence="1" id="KW-0472">Membrane</keyword>
<keyword evidence="3" id="KW-1185">Reference proteome</keyword>
<evidence type="ECO:0000313" key="2">
    <source>
        <dbReference type="EMBL" id="MBN7800393.1"/>
    </source>
</evidence>
<keyword evidence="1" id="KW-0812">Transmembrane</keyword>
<dbReference type="EMBL" id="JAFKCW010000001">
    <property type="protein sequence ID" value="MBN7800393.1"/>
    <property type="molecule type" value="Genomic_DNA"/>
</dbReference>
<gene>
    <name evidence="2" type="ORF">J0A67_05940</name>
</gene>
<keyword evidence="1" id="KW-1133">Transmembrane helix</keyword>
<reference evidence="2 3" key="1">
    <citation type="submission" date="2021-03" db="EMBL/GenBank/DDBJ databases">
        <title>novel species isolated from a fishpond in China.</title>
        <authorList>
            <person name="Lu H."/>
            <person name="Cai Z."/>
        </authorList>
    </citation>
    <scope>NUCLEOTIDE SEQUENCE [LARGE SCALE GENOMIC DNA]</scope>
    <source>
        <strain evidence="2 3">JCM 31546</strain>
    </source>
</reference>
<organism evidence="2 3">
    <name type="scientific">Algoriphagus aestuariicola</name>
    <dbReference type="NCBI Taxonomy" id="1852016"/>
    <lineage>
        <taxon>Bacteria</taxon>
        <taxon>Pseudomonadati</taxon>
        <taxon>Bacteroidota</taxon>
        <taxon>Cytophagia</taxon>
        <taxon>Cytophagales</taxon>
        <taxon>Cyclobacteriaceae</taxon>
        <taxon>Algoriphagus</taxon>
    </lineage>
</organism>
<proteinExistence type="predicted"/>
<dbReference type="Gene3D" id="1.10.760.10">
    <property type="entry name" value="Cytochrome c-like domain"/>
    <property type="match status" value="1"/>
</dbReference>
<feature type="transmembrane region" description="Helical" evidence="1">
    <location>
        <begin position="21"/>
        <end position="50"/>
    </location>
</feature>
<evidence type="ECO:0000313" key="3">
    <source>
        <dbReference type="Proteomes" id="UP000664698"/>
    </source>
</evidence>
<evidence type="ECO:0008006" key="4">
    <source>
        <dbReference type="Google" id="ProtNLM"/>
    </source>
</evidence>
<accession>A0ABS3BML7</accession>
<dbReference type="InterPro" id="IPR036909">
    <property type="entry name" value="Cyt_c-like_dom_sf"/>
</dbReference>